<name>A0A2D1QKI8_AERSA</name>
<gene>
    <name evidence="2" type="ORF">Asalp_36750</name>
</gene>
<organism evidence="2 3">
    <name type="scientific">Aeromonas salmonicida subsp. pectinolytica 34mel</name>
    <dbReference type="NCBI Taxonomy" id="1324960"/>
    <lineage>
        <taxon>Bacteria</taxon>
        <taxon>Pseudomonadati</taxon>
        <taxon>Pseudomonadota</taxon>
        <taxon>Gammaproteobacteria</taxon>
        <taxon>Aeromonadales</taxon>
        <taxon>Aeromonadaceae</taxon>
        <taxon>Aeromonas</taxon>
    </lineage>
</organism>
<dbReference type="Proteomes" id="UP000222916">
    <property type="component" value="Chromosome"/>
</dbReference>
<feature type="region of interest" description="Disordered" evidence="1">
    <location>
        <begin position="1"/>
        <end position="48"/>
    </location>
</feature>
<protein>
    <submittedName>
        <fullName evidence="2">Uncharacterized protein</fullName>
    </submittedName>
</protein>
<proteinExistence type="predicted"/>
<evidence type="ECO:0000313" key="2">
    <source>
        <dbReference type="EMBL" id="ATP10766.1"/>
    </source>
</evidence>
<evidence type="ECO:0000313" key="3">
    <source>
        <dbReference type="Proteomes" id="UP000222916"/>
    </source>
</evidence>
<feature type="compositionally biased region" description="Basic and acidic residues" evidence="1">
    <location>
        <begin position="1"/>
        <end position="23"/>
    </location>
</feature>
<dbReference type="GeneID" id="79878658"/>
<reference evidence="3" key="1">
    <citation type="journal article" date="2018" name="BMC Genomics">
        <title>The complete and fully assembled genome sequence of Aeromonas salmonicida subsp. pectinolytica and its comparative analysis with other Aeromonas species: investigation of the mobilome in environmental and pathogenic strains.</title>
        <authorList>
            <person name="Pfeiffer F."/>
            <person name="Zamora-Lagos M.A."/>
            <person name="Blettinger M."/>
            <person name="Yeroslaviz A."/>
            <person name="Dahl A."/>
            <person name="Gruber S."/>
            <person name="Habermann B.H."/>
        </authorList>
    </citation>
    <scope>NUCLEOTIDE SEQUENCE [LARGE SCALE GENOMIC DNA]</scope>
    <source>
        <strain evidence="3">34mel</strain>
    </source>
</reference>
<dbReference type="AlphaFoldDB" id="A0A2D1QKI8"/>
<accession>A0A2D1QKI8</accession>
<dbReference type="EMBL" id="CP022426">
    <property type="protein sequence ID" value="ATP10766.1"/>
    <property type="molecule type" value="Genomic_DNA"/>
</dbReference>
<feature type="compositionally biased region" description="Basic and acidic residues" evidence="1">
    <location>
        <begin position="31"/>
        <end position="43"/>
    </location>
</feature>
<dbReference type="RefSeq" id="WP_005317567.1">
    <property type="nucleotide sequence ID" value="NZ_ARYZ02000002.1"/>
</dbReference>
<sequence length="48" mass="5196">MNKDQLKGRSEESKGKGKSDKESTGAAQKSTGKDRVTAEDRKDAKKGK</sequence>
<evidence type="ECO:0000256" key="1">
    <source>
        <dbReference type="SAM" id="MobiDB-lite"/>
    </source>
</evidence>